<dbReference type="GO" id="GO:0016740">
    <property type="term" value="F:transferase activity"/>
    <property type="evidence" value="ECO:0007669"/>
    <property type="project" value="UniProtKB-KW"/>
</dbReference>
<reference evidence="4 5" key="1">
    <citation type="journal article" date="2014" name="BMC Genomics">
        <title>Genome sequencing of four Aureobasidium pullulans varieties: biotechnological potential, stress tolerance, and description of new species.</title>
        <authorList>
            <person name="Gostin Ar C."/>
            <person name="Ohm R.A."/>
            <person name="Kogej T."/>
            <person name="Sonjak S."/>
            <person name="Turk M."/>
            <person name="Zajc J."/>
            <person name="Zalar P."/>
            <person name="Grube M."/>
            <person name="Sun H."/>
            <person name="Han J."/>
            <person name="Sharma A."/>
            <person name="Chiniquy J."/>
            <person name="Ngan C.Y."/>
            <person name="Lipzen A."/>
            <person name="Barry K."/>
            <person name="Grigoriev I.V."/>
            <person name="Gunde-Cimerman N."/>
        </authorList>
    </citation>
    <scope>NUCLEOTIDE SEQUENCE [LARGE SCALE GENOMIC DNA]</scope>
    <source>
        <strain evidence="4 5">CBS 147.97</strain>
    </source>
</reference>
<dbReference type="PANTHER" id="PTHR44051:SF9">
    <property type="entry name" value="GLUTATHIONE S-TRANSFERASE 1"/>
    <property type="match status" value="1"/>
</dbReference>
<dbReference type="EMBL" id="KL584715">
    <property type="protein sequence ID" value="KEQ70894.1"/>
    <property type="molecule type" value="Genomic_DNA"/>
</dbReference>
<dbReference type="SUPFAM" id="SSF47616">
    <property type="entry name" value="GST C-terminal domain-like"/>
    <property type="match status" value="1"/>
</dbReference>
<name>A0A074WGZ0_9PEZI</name>
<organism evidence="4 5">
    <name type="scientific">Aureobasidium namibiae CBS 147.97</name>
    <dbReference type="NCBI Taxonomy" id="1043004"/>
    <lineage>
        <taxon>Eukaryota</taxon>
        <taxon>Fungi</taxon>
        <taxon>Dikarya</taxon>
        <taxon>Ascomycota</taxon>
        <taxon>Pezizomycotina</taxon>
        <taxon>Dothideomycetes</taxon>
        <taxon>Dothideomycetidae</taxon>
        <taxon>Dothideales</taxon>
        <taxon>Saccotheciaceae</taxon>
        <taxon>Aureobasidium</taxon>
    </lineage>
</organism>
<dbReference type="AlphaFoldDB" id="A0A074WGZ0"/>
<dbReference type="SFLD" id="SFLDG00358">
    <property type="entry name" value="Main_(cytGST)"/>
    <property type="match status" value="1"/>
</dbReference>
<dbReference type="Pfam" id="PF13410">
    <property type="entry name" value="GST_C_2"/>
    <property type="match status" value="1"/>
</dbReference>
<evidence type="ECO:0000259" key="2">
    <source>
        <dbReference type="PROSITE" id="PS50404"/>
    </source>
</evidence>
<gene>
    <name evidence="4" type="ORF">M436DRAFT_52007</name>
</gene>
<dbReference type="PROSITE" id="PS50405">
    <property type="entry name" value="GST_CTER"/>
    <property type="match status" value="1"/>
</dbReference>
<dbReference type="InterPro" id="IPR036249">
    <property type="entry name" value="Thioredoxin-like_sf"/>
</dbReference>
<protein>
    <submittedName>
        <fullName evidence="4">Glutathione S-transferase</fullName>
    </submittedName>
</protein>
<dbReference type="RefSeq" id="XP_013425101.1">
    <property type="nucleotide sequence ID" value="XM_013569647.1"/>
</dbReference>
<dbReference type="SFLD" id="SFLDG01150">
    <property type="entry name" value="Main.1:_Beta-like"/>
    <property type="match status" value="1"/>
</dbReference>
<dbReference type="SUPFAM" id="SSF52833">
    <property type="entry name" value="Thioredoxin-like"/>
    <property type="match status" value="1"/>
</dbReference>
<dbReference type="InterPro" id="IPR036282">
    <property type="entry name" value="Glutathione-S-Trfase_C_sf"/>
</dbReference>
<dbReference type="CDD" id="cd03046">
    <property type="entry name" value="GST_N_GTT1_like"/>
    <property type="match status" value="1"/>
</dbReference>
<dbReference type="Gene3D" id="3.40.30.10">
    <property type="entry name" value="Glutaredoxin"/>
    <property type="match status" value="1"/>
</dbReference>
<evidence type="ECO:0000256" key="1">
    <source>
        <dbReference type="ARBA" id="ARBA00007409"/>
    </source>
</evidence>
<dbReference type="Pfam" id="PF13409">
    <property type="entry name" value="GST_N_2"/>
    <property type="match status" value="1"/>
</dbReference>
<keyword evidence="4" id="KW-0808">Transferase</keyword>
<dbReference type="InterPro" id="IPR010987">
    <property type="entry name" value="Glutathione-S-Trfase_C-like"/>
</dbReference>
<sequence>MLTVHHLRVSQSERIVWLCEELGIDYDLKLYRRDPFFSPQALKDLTEIGTAPVIQDGNLTMGESAACADYIIHKHGNGRLALPPSHPNYADYLYWFHYSNGSLQPGVSRMLTLKSAGIDTSNDVFKRYTERLHQYLLHIDNHLAKGNKWLAGDEFTAADIMTVFTLTTMRTFYSLDLSAYKNILPYLERNVQREAYKRYREKAEDADFPLMIEGPAPENFLEKVRRSAKA</sequence>
<dbReference type="PROSITE" id="PS50404">
    <property type="entry name" value="GST_NTER"/>
    <property type="match status" value="1"/>
</dbReference>
<feature type="domain" description="GST N-terminal" evidence="2">
    <location>
        <begin position="1"/>
        <end position="79"/>
    </location>
</feature>
<comment type="similarity">
    <text evidence="1">Belongs to the GST superfamily.</text>
</comment>
<dbReference type="GeneID" id="25411522"/>
<feature type="domain" description="GST C-terminal" evidence="3">
    <location>
        <begin position="85"/>
        <end position="208"/>
    </location>
</feature>
<dbReference type="Proteomes" id="UP000027730">
    <property type="component" value="Unassembled WGS sequence"/>
</dbReference>
<keyword evidence="5" id="KW-1185">Reference proteome</keyword>
<dbReference type="Gene3D" id="1.20.1050.10">
    <property type="match status" value="1"/>
</dbReference>
<dbReference type="InterPro" id="IPR040079">
    <property type="entry name" value="Glutathione_S-Trfase"/>
</dbReference>
<dbReference type="HOGENOM" id="CLU_011226_15_4_1"/>
<accession>A0A074WGZ0</accession>
<evidence type="ECO:0000313" key="4">
    <source>
        <dbReference type="EMBL" id="KEQ70894.1"/>
    </source>
</evidence>
<proteinExistence type="inferred from homology"/>
<evidence type="ECO:0000313" key="5">
    <source>
        <dbReference type="Proteomes" id="UP000027730"/>
    </source>
</evidence>
<dbReference type="STRING" id="1043004.A0A074WGZ0"/>
<dbReference type="InterPro" id="IPR004045">
    <property type="entry name" value="Glutathione_S-Trfase_N"/>
</dbReference>
<dbReference type="PANTHER" id="PTHR44051">
    <property type="entry name" value="GLUTATHIONE S-TRANSFERASE-RELATED"/>
    <property type="match status" value="1"/>
</dbReference>
<dbReference type="SFLD" id="SFLDS00019">
    <property type="entry name" value="Glutathione_Transferase_(cytos"/>
    <property type="match status" value="1"/>
</dbReference>
<dbReference type="OrthoDB" id="2309723at2759"/>
<evidence type="ECO:0000259" key="3">
    <source>
        <dbReference type="PROSITE" id="PS50405"/>
    </source>
</evidence>